<sequence length="310" mass="35103">MIFDAHTDVLWKLLNDPSIDFYEDDDRLHVNYPNMIKGKIDLQVFAIYVSPTIKSSKFLVAIQSIDDFYQIVIGQKNRFKLATTYQEIETYLDQDKKVALLSIEGADVLEGDLAKLRTFYRLGVRAMGLTWNQANEVADGIMEPRGAGLTRFGQEVVKEMNRLGMMIDVSHLSERGFWDVIEQSEIPIHASHSNTKKICNHPRNLTDGQIKAIIEQGGVIGVTFVRDFTSTNKEPTIDDLLLHIEHIASLGGIEHIGLGSDFDGANPIKGLENAGKLENLVNVLLKYFAKEHVEGILKQNWLNYYKRVLR</sequence>
<dbReference type="Pfam" id="PF01244">
    <property type="entry name" value="Peptidase_M19"/>
    <property type="match status" value="1"/>
</dbReference>
<reference evidence="1 2" key="1">
    <citation type="submission" date="2019-03" db="EMBL/GenBank/DDBJ databases">
        <title>Genomic Encyclopedia of Type Strains, Phase IV (KMG-IV): sequencing the most valuable type-strain genomes for metagenomic binning, comparative biology and taxonomic classification.</title>
        <authorList>
            <person name="Goeker M."/>
        </authorList>
    </citation>
    <scope>NUCLEOTIDE SEQUENCE [LARGE SCALE GENOMIC DNA]</scope>
    <source>
        <strain evidence="1 2">DSM 23802</strain>
    </source>
</reference>
<protein>
    <submittedName>
        <fullName evidence="1">Dipeptidase</fullName>
    </submittedName>
</protein>
<name>A0A4R3KHS2_9BACI</name>
<dbReference type="PROSITE" id="PS00869">
    <property type="entry name" value="RENAL_DIPEPTIDASE_1"/>
    <property type="match status" value="1"/>
</dbReference>
<dbReference type="EMBL" id="SMAB01000007">
    <property type="protein sequence ID" value="TCS83027.1"/>
    <property type="molecule type" value="Genomic_DNA"/>
</dbReference>
<dbReference type="InterPro" id="IPR000180">
    <property type="entry name" value="Dipep_AS"/>
</dbReference>
<keyword evidence="2" id="KW-1185">Reference proteome</keyword>
<proteinExistence type="predicted"/>
<dbReference type="InterPro" id="IPR008257">
    <property type="entry name" value="Pept_M19"/>
</dbReference>
<dbReference type="Proteomes" id="UP000295788">
    <property type="component" value="Unassembled WGS sequence"/>
</dbReference>
<evidence type="ECO:0000313" key="1">
    <source>
        <dbReference type="EMBL" id="TCS83027.1"/>
    </source>
</evidence>
<accession>A0A4R3KHS2</accession>
<dbReference type="RefSeq" id="WP_132768457.1">
    <property type="nucleotide sequence ID" value="NZ_SMAB01000007.1"/>
</dbReference>
<organism evidence="1 2">
    <name type="scientific">Tepidibacillus fermentans</name>
    <dbReference type="NCBI Taxonomy" id="1281767"/>
    <lineage>
        <taxon>Bacteria</taxon>
        <taxon>Bacillati</taxon>
        <taxon>Bacillota</taxon>
        <taxon>Bacilli</taxon>
        <taxon>Bacillales</taxon>
        <taxon>Bacillaceae</taxon>
        <taxon>Tepidibacillus</taxon>
    </lineage>
</organism>
<dbReference type="GO" id="GO:0070573">
    <property type="term" value="F:metallodipeptidase activity"/>
    <property type="evidence" value="ECO:0007669"/>
    <property type="project" value="InterPro"/>
</dbReference>
<dbReference type="CDD" id="cd01301">
    <property type="entry name" value="rDP_like"/>
    <property type="match status" value="1"/>
</dbReference>
<dbReference type="AlphaFoldDB" id="A0A4R3KHS2"/>
<evidence type="ECO:0000313" key="2">
    <source>
        <dbReference type="Proteomes" id="UP000295788"/>
    </source>
</evidence>
<dbReference type="InterPro" id="IPR032466">
    <property type="entry name" value="Metal_Hydrolase"/>
</dbReference>
<dbReference type="PANTHER" id="PTHR10443:SF12">
    <property type="entry name" value="DIPEPTIDASE"/>
    <property type="match status" value="1"/>
</dbReference>
<gene>
    <name evidence="1" type="ORF">EDD72_107111</name>
</gene>
<dbReference type="OrthoDB" id="9804920at2"/>
<dbReference type="PROSITE" id="PS51365">
    <property type="entry name" value="RENAL_DIPEPTIDASE_2"/>
    <property type="match status" value="1"/>
</dbReference>
<dbReference type="SUPFAM" id="SSF51556">
    <property type="entry name" value="Metallo-dependent hydrolases"/>
    <property type="match status" value="1"/>
</dbReference>
<comment type="caution">
    <text evidence="1">The sequence shown here is derived from an EMBL/GenBank/DDBJ whole genome shotgun (WGS) entry which is preliminary data.</text>
</comment>
<dbReference type="GO" id="GO:0006508">
    <property type="term" value="P:proteolysis"/>
    <property type="evidence" value="ECO:0007669"/>
    <property type="project" value="InterPro"/>
</dbReference>
<dbReference type="PANTHER" id="PTHR10443">
    <property type="entry name" value="MICROSOMAL DIPEPTIDASE"/>
    <property type="match status" value="1"/>
</dbReference>
<dbReference type="Gene3D" id="3.20.20.140">
    <property type="entry name" value="Metal-dependent hydrolases"/>
    <property type="match status" value="1"/>
</dbReference>